<evidence type="ECO:0000313" key="3">
    <source>
        <dbReference type="Proteomes" id="UP000054032"/>
    </source>
</evidence>
<organism evidence="2 3">
    <name type="scientific">Bipolaris oryzae ATCC 44560</name>
    <dbReference type="NCBI Taxonomy" id="930090"/>
    <lineage>
        <taxon>Eukaryota</taxon>
        <taxon>Fungi</taxon>
        <taxon>Dikarya</taxon>
        <taxon>Ascomycota</taxon>
        <taxon>Pezizomycotina</taxon>
        <taxon>Dothideomycetes</taxon>
        <taxon>Pleosporomycetidae</taxon>
        <taxon>Pleosporales</taxon>
        <taxon>Pleosporineae</taxon>
        <taxon>Pleosporaceae</taxon>
        <taxon>Bipolaris</taxon>
    </lineage>
</organism>
<reference evidence="2 3" key="1">
    <citation type="journal article" date="2013" name="PLoS Genet.">
        <title>Comparative genome structure, secondary metabolite, and effector coding capacity across Cochliobolus pathogens.</title>
        <authorList>
            <person name="Condon B.J."/>
            <person name="Leng Y."/>
            <person name="Wu D."/>
            <person name="Bushley K.E."/>
            <person name="Ohm R.A."/>
            <person name="Otillar R."/>
            <person name="Martin J."/>
            <person name="Schackwitz W."/>
            <person name="Grimwood J."/>
            <person name="MohdZainudin N."/>
            <person name="Xue C."/>
            <person name="Wang R."/>
            <person name="Manning V.A."/>
            <person name="Dhillon B."/>
            <person name="Tu Z.J."/>
            <person name="Steffenson B.J."/>
            <person name="Salamov A."/>
            <person name="Sun H."/>
            <person name="Lowry S."/>
            <person name="LaButti K."/>
            <person name="Han J."/>
            <person name="Copeland A."/>
            <person name="Lindquist E."/>
            <person name="Barry K."/>
            <person name="Schmutz J."/>
            <person name="Baker S.E."/>
            <person name="Ciuffetti L.M."/>
            <person name="Grigoriev I.V."/>
            <person name="Zhong S."/>
            <person name="Turgeon B.G."/>
        </authorList>
    </citation>
    <scope>NUCLEOTIDE SEQUENCE [LARGE SCALE GENOMIC DNA]</scope>
    <source>
        <strain evidence="2 3">ATCC 44560</strain>
    </source>
</reference>
<accession>W6ZAY3</accession>
<dbReference type="GeneID" id="19122776"/>
<dbReference type="HOGENOM" id="CLU_730666_0_0_1"/>
<dbReference type="RefSeq" id="XP_007686475.1">
    <property type="nucleotide sequence ID" value="XM_007688285.1"/>
</dbReference>
<gene>
    <name evidence="2" type="ORF">COCMIDRAFT_35408</name>
</gene>
<sequence>MSLLTRPPPPSTTNLLHRPNTFTVHFPTEATLHFTLPLPSSALSSLRTPELIHLRTYLTSLLSSHTLTSNPALLSHILSLRRTISLRLSRVQQLSAVEQKAWYSGHGFPIFDSENKATGFKWHWEALEFEYGVHSVAWVVRWLFAFQRKDATIRYALRQSYRFTENEVRCKKMKVEEGHEVVEWSCNGEKVCVWVYGACFRNMEEWEVVKMELEGYEVQMLKEGVAKIRNTVRGGWEFVLYVEGEEAGVEELFPGERTASEGFSSGSQDEDAESFDGYCYGDDVGRMVALASGLGSLALSSRASTACGGDEAVERAPTVPPRVGDLLQQAETLVSAIRGINSQFSSSEEQPSSSAQHSEIPPALQTQPLPPQYAASTIRLPRRTAARRPTKLHRYQAYAEDADTEGSISALPSSWRDI</sequence>
<feature type="compositionally biased region" description="Low complexity" evidence="1">
    <location>
        <begin position="344"/>
        <end position="375"/>
    </location>
</feature>
<evidence type="ECO:0000313" key="2">
    <source>
        <dbReference type="EMBL" id="EUC46968.1"/>
    </source>
</evidence>
<dbReference type="EMBL" id="KI963958">
    <property type="protein sequence ID" value="EUC46968.1"/>
    <property type="molecule type" value="Genomic_DNA"/>
</dbReference>
<feature type="region of interest" description="Disordered" evidence="1">
    <location>
        <begin position="344"/>
        <end position="418"/>
    </location>
</feature>
<proteinExistence type="predicted"/>
<dbReference type="KEGG" id="bor:COCMIDRAFT_35408"/>
<dbReference type="Proteomes" id="UP000054032">
    <property type="component" value="Unassembled WGS sequence"/>
</dbReference>
<feature type="compositionally biased region" description="Basic residues" evidence="1">
    <location>
        <begin position="380"/>
        <end position="394"/>
    </location>
</feature>
<dbReference type="AlphaFoldDB" id="W6ZAY3"/>
<evidence type="ECO:0000256" key="1">
    <source>
        <dbReference type="SAM" id="MobiDB-lite"/>
    </source>
</evidence>
<name>W6ZAY3_COCMI</name>
<dbReference type="OrthoDB" id="3694693at2759"/>
<keyword evidence="3" id="KW-1185">Reference proteome</keyword>
<protein>
    <submittedName>
        <fullName evidence="2">Uncharacterized protein</fullName>
    </submittedName>
</protein>